<dbReference type="AlphaFoldDB" id="A0A0D5YT77"/>
<dbReference type="InterPro" id="IPR015424">
    <property type="entry name" value="PyrdxlP-dep_Trfase"/>
</dbReference>
<dbReference type="PANTHER" id="PTHR43807:SF20">
    <property type="entry name" value="FI04487P"/>
    <property type="match status" value="1"/>
</dbReference>
<comment type="similarity">
    <text evidence="2">Belongs to the class-I pyridoxal-phosphate-dependent aminotransferase family.</text>
</comment>
<sequence>MLKIESKMPNLATTIFTTIGQLAHKHNAINLSQGYPDFGVDPALIELVSNVMAEGFNQYAPMQGVFSLRETISEKIEHSYGRYYDPQSEITLTAGATQAIFTAISAFVERGDEVIVVQPAYDCYEPAIELYGGKVVPLALMGEDFRFDFEGLKKVLSPKTRMLVINTPHNPSGSILTREDMQKLEQLLQDTNVILLSDEVYEHIVFDGNVHESAANYDGLANRSIICSSFGKTFHVTGWKIGYCAAPKELMAEFQKVHQYNVFSVNHPVQRALNTYLKNPQRYEELGAFYQQKRDYFLRAIASSRFTFTPSAGTYFQLLDYSAITDEPDTVFAERLIKEFKIASIPVSVFYRNGSDHRHLRFCFAKTQETLDKGAEIILKI</sequence>
<dbReference type="NCBIfam" id="NF009079">
    <property type="entry name" value="PRK12414.1"/>
    <property type="match status" value="1"/>
</dbReference>
<dbReference type="InterPro" id="IPR051326">
    <property type="entry name" value="Kynurenine-oxoglutarate_AT"/>
</dbReference>
<accession>A0A0D5YT77</accession>
<dbReference type="GO" id="GO:0016212">
    <property type="term" value="F:kynurenine-oxoglutarate transaminase activity"/>
    <property type="evidence" value="ECO:0007669"/>
    <property type="project" value="TreeGrafter"/>
</dbReference>
<dbReference type="OrthoDB" id="9802328at2"/>
<dbReference type="HOGENOM" id="CLU_017584_4_0_10"/>
<reference evidence="7 8" key="1">
    <citation type="submission" date="2015-03" db="EMBL/GenBank/DDBJ databases">
        <title>Complete genome sequence of Muricauda lutaonensis CC-HSB-11T, isolated from a coastal hot spring.</title>
        <authorList>
            <person name="Kim K.M."/>
        </authorList>
    </citation>
    <scope>NUCLEOTIDE SEQUENCE [LARGE SCALE GENOMIC DNA]</scope>
    <source>
        <strain evidence="7 8">CC-HSB-11</strain>
    </source>
</reference>
<dbReference type="CDD" id="cd00609">
    <property type="entry name" value="AAT_like"/>
    <property type="match status" value="1"/>
</dbReference>
<dbReference type="Gene3D" id="3.90.1150.10">
    <property type="entry name" value="Aspartate Aminotransferase, domain 1"/>
    <property type="match status" value="1"/>
</dbReference>
<proteinExistence type="inferred from homology"/>
<dbReference type="InterPro" id="IPR015421">
    <property type="entry name" value="PyrdxlP-dep_Trfase_major"/>
</dbReference>
<evidence type="ECO:0000259" key="6">
    <source>
        <dbReference type="Pfam" id="PF00155"/>
    </source>
</evidence>
<evidence type="ECO:0000313" key="8">
    <source>
        <dbReference type="Proteomes" id="UP000032726"/>
    </source>
</evidence>
<dbReference type="SUPFAM" id="SSF53383">
    <property type="entry name" value="PLP-dependent transferases"/>
    <property type="match status" value="1"/>
</dbReference>
<dbReference type="GO" id="GO:0030170">
    <property type="term" value="F:pyridoxal phosphate binding"/>
    <property type="evidence" value="ECO:0007669"/>
    <property type="project" value="InterPro"/>
</dbReference>
<dbReference type="RefSeq" id="WP_045801760.1">
    <property type="nucleotide sequence ID" value="NZ_CP011071.1"/>
</dbReference>
<dbReference type="KEGG" id="mlt:VC82_1434"/>
<evidence type="ECO:0000256" key="4">
    <source>
        <dbReference type="ARBA" id="ARBA00022679"/>
    </source>
</evidence>
<organism evidence="7 8">
    <name type="scientific">Flagellimonas lutaonensis</name>
    <dbReference type="NCBI Taxonomy" id="516051"/>
    <lineage>
        <taxon>Bacteria</taxon>
        <taxon>Pseudomonadati</taxon>
        <taxon>Bacteroidota</taxon>
        <taxon>Flavobacteriia</taxon>
        <taxon>Flavobacteriales</taxon>
        <taxon>Flavobacteriaceae</taxon>
        <taxon>Flagellimonas</taxon>
    </lineage>
</organism>
<dbReference type="STRING" id="516051.VC82_1434"/>
<dbReference type="InterPro" id="IPR004839">
    <property type="entry name" value="Aminotransferase_I/II_large"/>
</dbReference>
<evidence type="ECO:0000256" key="3">
    <source>
        <dbReference type="ARBA" id="ARBA00022576"/>
    </source>
</evidence>
<keyword evidence="5" id="KW-0663">Pyridoxal phosphate</keyword>
<dbReference type="PANTHER" id="PTHR43807">
    <property type="entry name" value="FI04487P"/>
    <property type="match status" value="1"/>
</dbReference>
<dbReference type="InterPro" id="IPR015422">
    <property type="entry name" value="PyrdxlP-dep_Trfase_small"/>
</dbReference>
<protein>
    <submittedName>
        <fullName evidence="7">Aminotransferase</fullName>
    </submittedName>
</protein>
<evidence type="ECO:0000313" key="7">
    <source>
        <dbReference type="EMBL" id="AKA35056.1"/>
    </source>
</evidence>
<evidence type="ECO:0000256" key="5">
    <source>
        <dbReference type="ARBA" id="ARBA00022898"/>
    </source>
</evidence>
<dbReference type="EMBL" id="CP011071">
    <property type="protein sequence ID" value="AKA35056.1"/>
    <property type="molecule type" value="Genomic_DNA"/>
</dbReference>
<dbReference type="Gene3D" id="3.40.640.10">
    <property type="entry name" value="Type I PLP-dependent aspartate aminotransferase-like (Major domain)"/>
    <property type="match status" value="1"/>
</dbReference>
<dbReference type="Pfam" id="PF00155">
    <property type="entry name" value="Aminotran_1_2"/>
    <property type="match status" value="1"/>
</dbReference>
<dbReference type="FunFam" id="3.40.640.10:FF:000033">
    <property type="entry name" value="Aspartate aminotransferase"/>
    <property type="match status" value="1"/>
</dbReference>
<evidence type="ECO:0000256" key="2">
    <source>
        <dbReference type="ARBA" id="ARBA00007441"/>
    </source>
</evidence>
<dbReference type="Proteomes" id="UP000032726">
    <property type="component" value="Chromosome"/>
</dbReference>
<comment type="cofactor">
    <cofactor evidence="1">
        <name>pyridoxal 5'-phosphate</name>
        <dbReference type="ChEBI" id="CHEBI:597326"/>
    </cofactor>
</comment>
<keyword evidence="4 7" id="KW-0808">Transferase</keyword>
<feature type="domain" description="Aminotransferase class I/classII large" evidence="6">
    <location>
        <begin position="28"/>
        <end position="378"/>
    </location>
</feature>
<dbReference type="GO" id="GO:0005737">
    <property type="term" value="C:cytoplasm"/>
    <property type="evidence" value="ECO:0007669"/>
    <property type="project" value="TreeGrafter"/>
</dbReference>
<keyword evidence="3 7" id="KW-0032">Aminotransferase</keyword>
<gene>
    <name evidence="7" type="ORF">VC82_1434</name>
</gene>
<dbReference type="PATRIC" id="fig|516051.4.peg.1481"/>
<name>A0A0D5YT77_9FLAO</name>
<evidence type="ECO:0000256" key="1">
    <source>
        <dbReference type="ARBA" id="ARBA00001933"/>
    </source>
</evidence>
<dbReference type="NCBIfam" id="NF006569">
    <property type="entry name" value="PRK09082.1"/>
    <property type="match status" value="1"/>
</dbReference>
<keyword evidence="8" id="KW-1185">Reference proteome</keyword>